<dbReference type="InterPro" id="IPR019734">
    <property type="entry name" value="TPR_rpt"/>
</dbReference>
<dbReference type="Pfam" id="PF13174">
    <property type="entry name" value="TPR_6"/>
    <property type="match status" value="1"/>
</dbReference>
<organism evidence="2 3">
    <name type="scientific">Paenibacillus cookii</name>
    <dbReference type="NCBI Taxonomy" id="157839"/>
    <lineage>
        <taxon>Bacteria</taxon>
        <taxon>Bacillati</taxon>
        <taxon>Bacillota</taxon>
        <taxon>Bacilli</taxon>
        <taxon>Bacillales</taxon>
        <taxon>Paenibacillaceae</taxon>
        <taxon>Paenibacillus</taxon>
    </lineage>
</organism>
<evidence type="ECO:0000313" key="2">
    <source>
        <dbReference type="EMBL" id="GIO68949.1"/>
    </source>
</evidence>
<evidence type="ECO:0000259" key="1">
    <source>
        <dbReference type="Pfam" id="PF12688"/>
    </source>
</evidence>
<comment type="caution">
    <text evidence="2">The sequence shown here is derived from an EMBL/GenBank/DDBJ whole genome shotgun (WGS) entry which is preliminary data.</text>
</comment>
<sequence>MPDTEQKIRQAISLRESGDAEQARKLWLSLLEEEPGNAEIWYQTAWTHDVLGLEREAVPYYEEAIRLGLAEESLAGALLGLGSTFRSLGEYGRAAEVLERGMGAFP</sequence>
<accession>A0ABQ4M078</accession>
<protein>
    <recommendedName>
        <fullName evidence="1">Tetratrico peptide repeat group 5 domain-containing protein</fullName>
    </recommendedName>
</protein>
<gene>
    <name evidence="2" type="ORF">J21TS3_37700</name>
</gene>
<dbReference type="InterPro" id="IPR041656">
    <property type="entry name" value="TPR_5"/>
</dbReference>
<evidence type="ECO:0000313" key="3">
    <source>
        <dbReference type="Proteomes" id="UP000680638"/>
    </source>
</evidence>
<reference evidence="2 3" key="1">
    <citation type="submission" date="2021-03" db="EMBL/GenBank/DDBJ databases">
        <title>Antimicrobial resistance genes in bacteria isolated from Japanese honey, and their potential for conferring macrolide and lincosamide resistance in the American foulbrood pathogen Paenibacillus larvae.</title>
        <authorList>
            <person name="Okamoto M."/>
            <person name="Kumagai M."/>
            <person name="Kanamori H."/>
            <person name="Takamatsu D."/>
        </authorList>
    </citation>
    <scope>NUCLEOTIDE SEQUENCE [LARGE SCALE GENOMIC DNA]</scope>
    <source>
        <strain evidence="2 3">J21TS3</strain>
    </source>
</reference>
<dbReference type="Gene3D" id="1.25.40.10">
    <property type="entry name" value="Tetratricopeptide repeat domain"/>
    <property type="match status" value="1"/>
</dbReference>
<dbReference type="SUPFAM" id="SSF48452">
    <property type="entry name" value="TPR-like"/>
    <property type="match status" value="1"/>
</dbReference>
<dbReference type="PROSITE" id="PS50293">
    <property type="entry name" value="TPR_REGION"/>
    <property type="match status" value="1"/>
</dbReference>
<dbReference type="Pfam" id="PF12688">
    <property type="entry name" value="TPR_5"/>
    <property type="match status" value="1"/>
</dbReference>
<keyword evidence="3" id="KW-1185">Reference proteome</keyword>
<feature type="domain" description="Tetratrico peptide repeat group 5" evidence="1">
    <location>
        <begin position="41"/>
        <end position="100"/>
    </location>
</feature>
<dbReference type="EMBL" id="BORW01000024">
    <property type="protein sequence ID" value="GIO68949.1"/>
    <property type="molecule type" value="Genomic_DNA"/>
</dbReference>
<dbReference type="InterPro" id="IPR011990">
    <property type="entry name" value="TPR-like_helical_dom_sf"/>
</dbReference>
<dbReference type="Proteomes" id="UP000680638">
    <property type="component" value="Unassembled WGS sequence"/>
</dbReference>
<proteinExistence type="predicted"/>
<name>A0ABQ4M078_9BACL</name>